<dbReference type="Proteomes" id="UP001195903">
    <property type="component" value="Unassembled WGS sequence"/>
</dbReference>
<dbReference type="InterPro" id="IPR039426">
    <property type="entry name" value="TonB-dep_rcpt-like"/>
</dbReference>
<reference evidence="19 20" key="1">
    <citation type="submission" date="2021-05" db="EMBL/GenBank/DDBJ databases">
        <title>Shewanella sp. JM162201.</title>
        <authorList>
            <person name="Xu S."/>
            <person name="Li A."/>
        </authorList>
    </citation>
    <scope>NUCLEOTIDE SEQUENCE [LARGE SCALE GENOMIC DNA]</scope>
    <source>
        <strain evidence="19 20">JM162201</strain>
    </source>
</reference>
<evidence type="ECO:0000256" key="7">
    <source>
        <dbReference type="ARBA" id="ARBA00022729"/>
    </source>
</evidence>
<dbReference type="SUPFAM" id="SSF56935">
    <property type="entry name" value="Porins"/>
    <property type="match status" value="1"/>
</dbReference>
<dbReference type="NCBIfam" id="TIGR01783">
    <property type="entry name" value="TonB-siderophor"/>
    <property type="match status" value="1"/>
</dbReference>
<keyword evidence="20" id="KW-1185">Reference proteome</keyword>
<gene>
    <name evidence="19" type="ORF">KJI95_17060</name>
</gene>
<comment type="caution">
    <text evidence="19">The sequence shown here is derived from an EMBL/GenBank/DDBJ whole genome shotgun (WGS) entry which is preliminary data.</text>
</comment>
<keyword evidence="9" id="KW-0406">Ion transport</keyword>
<evidence type="ECO:0000256" key="6">
    <source>
        <dbReference type="ARBA" id="ARBA00022692"/>
    </source>
</evidence>
<evidence type="ECO:0000256" key="9">
    <source>
        <dbReference type="ARBA" id="ARBA00023065"/>
    </source>
</evidence>
<organism evidence="19 20">
    <name type="scientific">Shewanella jiangmenensis</name>
    <dbReference type="NCBI Taxonomy" id="2837387"/>
    <lineage>
        <taxon>Bacteria</taxon>
        <taxon>Pseudomonadati</taxon>
        <taxon>Pseudomonadota</taxon>
        <taxon>Gammaproteobacteria</taxon>
        <taxon>Alteromonadales</taxon>
        <taxon>Shewanellaceae</taxon>
        <taxon>Shewanella</taxon>
    </lineage>
</organism>
<dbReference type="PROSITE" id="PS52016">
    <property type="entry name" value="TONB_DEPENDENT_REC_3"/>
    <property type="match status" value="1"/>
</dbReference>
<evidence type="ECO:0000256" key="14">
    <source>
        <dbReference type="PROSITE-ProRule" id="PRU01360"/>
    </source>
</evidence>
<dbReference type="InterPro" id="IPR012910">
    <property type="entry name" value="Plug_dom"/>
</dbReference>
<dbReference type="Pfam" id="PF00593">
    <property type="entry name" value="TonB_dep_Rec_b-barrel"/>
    <property type="match status" value="1"/>
</dbReference>
<dbReference type="InterPro" id="IPR010105">
    <property type="entry name" value="TonB_sidphr_rcpt"/>
</dbReference>
<dbReference type="Pfam" id="PF07715">
    <property type="entry name" value="Plug"/>
    <property type="match status" value="1"/>
</dbReference>
<evidence type="ECO:0000256" key="13">
    <source>
        <dbReference type="ARBA" id="ARBA00023237"/>
    </source>
</evidence>
<dbReference type="Gene3D" id="2.170.130.10">
    <property type="entry name" value="TonB-dependent receptor, plug domain"/>
    <property type="match status" value="1"/>
</dbReference>
<dbReference type="Gene3D" id="2.40.170.20">
    <property type="entry name" value="TonB-dependent receptor, beta-barrel domain"/>
    <property type="match status" value="1"/>
</dbReference>
<feature type="chain" id="PRO_5047487795" evidence="16">
    <location>
        <begin position="24"/>
        <end position="709"/>
    </location>
</feature>
<comment type="subcellular location">
    <subcellularLocation>
        <location evidence="1 14">Cell outer membrane</location>
        <topology evidence="1 14">Multi-pass membrane protein</topology>
    </subcellularLocation>
</comment>
<feature type="signal peptide" evidence="16">
    <location>
        <begin position="1"/>
        <end position="23"/>
    </location>
</feature>
<dbReference type="InterPro" id="IPR037066">
    <property type="entry name" value="Plug_dom_sf"/>
</dbReference>
<evidence type="ECO:0000256" key="4">
    <source>
        <dbReference type="ARBA" id="ARBA00022452"/>
    </source>
</evidence>
<feature type="domain" description="TonB-dependent receptor plug" evidence="18">
    <location>
        <begin position="64"/>
        <end position="161"/>
    </location>
</feature>
<evidence type="ECO:0000313" key="19">
    <source>
        <dbReference type="EMBL" id="MBT1446208.1"/>
    </source>
</evidence>
<dbReference type="InterPro" id="IPR036942">
    <property type="entry name" value="Beta-barrel_TonB_sf"/>
</dbReference>
<name>A0ABS5V701_9GAMM</name>
<evidence type="ECO:0000256" key="5">
    <source>
        <dbReference type="ARBA" id="ARBA00022496"/>
    </source>
</evidence>
<evidence type="ECO:0000259" key="18">
    <source>
        <dbReference type="Pfam" id="PF07715"/>
    </source>
</evidence>
<keyword evidence="11 14" id="KW-0472">Membrane</keyword>
<evidence type="ECO:0000259" key="17">
    <source>
        <dbReference type="Pfam" id="PF00593"/>
    </source>
</evidence>
<evidence type="ECO:0000256" key="16">
    <source>
        <dbReference type="SAM" id="SignalP"/>
    </source>
</evidence>
<evidence type="ECO:0000256" key="2">
    <source>
        <dbReference type="ARBA" id="ARBA00009810"/>
    </source>
</evidence>
<accession>A0ABS5V701</accession>
<dbReference type="EMBL" id="JAHEPS010000009">
    <property type="protein sequence ID" value="MBT1446208.1"/>
    <property type="molecule type" value="Genomic_DNA"/>
</dbReference>
<keyword evidence="8" id="KW-0408">Iron</keyword>
<evidence type="ECO:0000256" key="10">
    <source>
        <dbReference type="ARBA" id="ARBA00023077"/>
    </source>
</evidence>
<keyword evidence="6 14" id="KW-0812">Transmembrane</keyword>
<sequence length="709" mass="79336">MSQKYSTLSLAVVAALQSPLALADDPQSTKVSGSDIERIEVKGRSFNAYKVGSANGAMRGDLSLLDTPQSVNVIPDFVTDEQLATNLAEVLVNDSSITAGTQRWNRQVFSLRGFELDSGSGYLANGHQLFAHYVLPIEILSQVEVLKGPSSMLYGQSGPGGLVNMVTKKPTYERLFELGFDTDDSGSTRFQLDAGGAINEAETLRYRAVGVKQDTEYWRSYSPLPGEQAEQQERNRWLGFVALDYDLTDDVLLSLRYDRTEDKTGIDVGGWLDKDGNLIGGREQIWDMPWAFTDNSITNLGADIGWQISDNWNLKLGYNEQQFNRQRFDSAPRYKADAMDKGYQINPFDRFDDWSHKTAYVDLNGEIELAGMTHQLLLGANKLDYGYAQLRTSGSRQTVMPGVAAPRPDISYTTDNSWSTSDYEFYGVYLQDLISLNDQWKLLAGVRFDEQKEESGNDNALSPKFGVIWQPQQDLSLYANYSKSFVPQGKVNDEADLSHGQELDPEYGTQYELGAKWELMNGGLLLTGAVFDIEIDNRIVTQQLETPIDVPGKKSITQVTRQDGIQHHKGFELGAQGQLGEDWFVTSSMMYLDAQYKTADHLNGKTPIDAPEWSANIWSRYQMTDAFALNFGAVYVGERFADDQNSITKDGYVRFDMGAAYTFDIGGNEFDVRANVRNLFDTDYLDGGNYQMVTIGQERNFSLALNARF</sequence>
<proteinExistence type="inferred from homology"/>
<protein>
    <submittedName>
        <fullName evidence="19">TonB-dependent siderophore receptor</fullName>
    </submittedName>
</protein>
<dbReference type="CDD" id="cd01347">
    <property type="entry name" value="ligand_gated_channel"/>
    <property type="match status" value="1"/>
</dbReference>
<dbReference type="PANTHER" id="PTHR32552">
    <property type="entry name" value="FERRICHROME IRON RECEPTOR-RELATED"/>
    <property type="match status" value="1"/>
</dbReference>
<feature type="domain" description="TonB-dependent receptor-like beta-barrel" evidence="17">
    <location>
        <begin position="275"/>
        <end position="679"/>
    </location>
</feature>
<evidence type="ECO:0000256" key="11">
    <source>
        <dbReference type="ARBA" id="ARBA00023136"/>
    </source>
</evidence>
<comment type="similarity">
    <text evidence="2 14 15">Belongs to the TonB-dependent receptor family.</text>
</comment>
<keyword evidence="10 15" id="KW-0798">TonB box</keyword>
<keyword evidence="13 14" id="KW-0998">Cell outer membrane</keyword>
<dbReference type="InterPro" id="IPR000531">
    <property type="entry name" value="Beta-barrel_TonB"/>
</dbReference>
<keyword evidence="3 14" id="KW-0813">Transport</keyword>
<keyword evidence="4 14" id="KW-1134">Transmembrane beta strand</keyword>
<keyword evidence="7 16" id="KW-0732">Signal</keyword>
<keyword evidence="12 19" id="KW-0675">Receptor</keyword>
<evidence type="ECO:0000256" key="3">
    <source>
        <dbReference type="ARBA" id="ARBA00022448"/>
    </source>
</evidence>
<evidence type="ECO:0000313" key="20">
    <source>
        <dbReference type="Proteomes" id="UP001195903"/>
    </source>
</evidence>
<evidence type="ECO:0000256" key="12">
    <source>
        <dbReference type="ARBA" id="ARBA00023170"/>
    </source>
</evidence>
<dbReference type="RefSeq" id="WP_214508410.1">
    <property type="nucleotide sequence ID" value="NZ_JAHEPS010000009.1"/>
</dbReference>
<dbReference type="PANTHER" id="PTHR32552:SF68">
    <property type="entry name" value="FERRICHROME OUTER MEMBRANE TRANSPORTER_PHAGE RECEPTOR"/>
    <property type="match status" value="1"/>
</dbReference>
<evidence type="ECO:0000256" key="15">
    <source>
        <dbReference type="RuleBase" id="RU003357"/>
    </source>
</evidence>
<evidence type="ECO:0000256" key="8">
    <source>
        <dbReference type="ARBA" id="ARBA00023004"/>
    </source>
</evidence>
<evidence type="ECO:0000256" key="1">
    <source>
        <dbReference type="ARBA" id="ARBA00004571"/>
    </source>
</evidence>
<keyword evidence="5" id="KW-0410">Iron transport</keyword>